<proteinExistence type="predicted"/>
<dbReference type="Proteomes" id="UP000315540">
    <property type="component" value="Unassembled WGS sequence"/>
</dbReference>
<dbReference type="AlphaFoldDB" id="A0A504J7U8"/>
<evidence type="ECO:0000313" key="2">
    <source>
        <dbReference type="Proteomes" id="UP000315540"/>
    </source>
</evidence>
<sequence>MQKNKGKVLRLLFVFIFSISRIIAQDSTEIKRIITFQEKLNKKFSIEDTSPLLPNDLKKFKSLDFFEIDTTFIVKAKFVRTPYETPFIMKTTTGNEPLYVKYGEAHFTLDEKSYILNIYQNQGLKTNPEYQNYLFLPFTDLTNGFSTYKGGRYIDLVIPENESILIDFNTAYNPFCSYNESYSCPIPPKENDLDLKIPVGVKVFKKKQENE</sequence>
<dbReference type="PANTHER" id="PTHR41913:SF1">
    <property type="entry name" value="DUF1684 DOMAIN-CONTAINING PROTEIN"/>
    <property type="match status" value="1"/>
</dbReference>
<dbReference type="OrthoDB" id="5493262at2"/>
<dbReference type="InterPro" id="IPR012467">
    <property type="entry name" value="DUF1684"/>
</dbReference>
<accession>A0A504J7U8</accession>
<keyword evidence="2" id="KW-1185">Reference proteome</keyword>
<dbReference type="EMBL" id="VFWZ01000005">
    <property type="protein sequence ID" value="TPN84665.1"/>
    <property type="molecule type" value="Genomic_DNA"/>
</dbReference>
<gene>
    <name evidence="1" type="ORF">FHK87_17200</name>
</gene>
<comment type="caution">
    <text evidence="1">The sequence shown here is derived from an EMBL/GenBank/DDBJ whole genome shotgun (WGS) entry which is preliminary data.</text>
</comment>
<reference evidence="1 2" key="1">
    <citation type="submission" date="2019-06" db="EMBL/GenBank/DDBJ databases">
        <authorList>
            <person name="Meng X."/>
        </authorList>
    </citation>
    <scope>NUCLEOTIDE SEQUENCE [LARGE SCALE GENOMIC DNA]</scope>
    <source>
        <strain evidence="1 2">M625</strain>
    </source>
</reference>
<evidence type="ECO:0000313" key="1">
    <source>
        <dbReference type="EMBL" id="TPN84665.1"/>
    </source>
</evidence>
<name>A0A504J7U8_9FLAO</name>
<protein>
    <submittedName>
        <fullName evidence="1">DUF1684 domain-containing protein</fullName>
    </submittedName>
</protein>
<organism evidence="1 2">
    <name type="scientific">Aquimarina algicola</name>
    <dbReference type="NCBI Taxonomy" id="2589995"/>
    <lineage>
        <taxon>Bacteria</taxon>
        <taxon>Pseudomonadati</taxon>
        <taxon>Bacteroidota</taxon>
        <taxon>Flavobacteriia</taxon>
        <taxon>Flavobacteriales</taxon>
        <taxon>Flavobacteriaceae</taxon>
        <taxon>Aquimarina</taxon>
    </lineage>
</organism>
<dbReference type="Pfam" id="PF07920">
    <property type="entry name" value="DUF1684"/>
    <property type="match status" value="1"/>
</dbReference>
<dbReference type="PANTHER" id="PTHR41913">
    <property type="entry name" value="DUF1684 DOMAIN-CONTAINING PROTEIN"/>
    <property type="match status" value="1"/>
</dbReference>